<dbReference type="PANTHER" id="PTHR34990">
    <property type="entry name" value="UDP-2,3-DIACYLGLUCOSAMINE HYDROLASE-RELATED"/>
    <property type="match status" value="1"/>
</dbReference>
<dbReference type="InterPro" id="IPR043461">
    <property type="entry name" value="LpxH-like"/>
</dbReference>
<evidence type="ECO:0000256" key="3">
    <source>
        <dbReference type="ARBA" id="ARBA00022723"/>
    </source>
</evidence>
<keyword evidence="1" id="KW-1003">Cell membrane</keyword>
<dbReference type="InterPro" id="IPR029052">
    <property type="entry name" value="Metallo-depent_PP-like"/>
</dbReference>
<keyword evidence="4" id="KW-0472">Membrane</keyword>
<evidence type="ECO:0000259" key="6">
    <source>
        <dbReference type="Pfam" id="PF00149"/>
    </source>
</evidence>
<dbReference type="SUPFAM" id="SSF56300">
    <property type="entry name" value="Metallo-dependent phosphatases"/>
    <property type="match status" value="1"/>
</dbReference>
<dbReference type="RefSeq" id="WP_080584002.1">
    <property type="nucleotide sequence ID" value="NZ_BJNK01000026.1"/>
</dbReference>
<evidence type="ECO:0000256" key="4">
    <source>
        <dbReference type="ARBA" id="ARBA00023136"/>
    </source>
</evidence>
<dbReference type="GeneID" id="64067951"/>
<keyword evidence="3" id="KW-0479">Metal-binding</keyword>
<keyword evidence="2" id="KW-0997">Cell inner membrane</keyword>
<evidence type="ECO:0000256" key="2">
    <source>
        <dbReference type="ARBA" id="ARBA00022519"/>
    </source>
</evidence>
<evidence type="ECO:0000313" key="8">
    <source>
        <dbReference type="Proteomes" id="UP001549291"/>
    </source>
</evidence>
<dbReference type="PANTHER" id="PTHR34990:SF2">
    <property type="entry name" value="BLL8164 PROTEIN"/>
    <property type="match status" value="1"/>
</dbReference>
<dbReference type="InterPro" id="IPR004843">
    <property type="entry name" value="Calcineurin-like_PHP"/>
</dbReference>
<evidence type="ECO:0000256" key="5">
    <source>
        <dbReference type="ARBA" id="ARBA00023211"/>
    </source>
</evidence>
<dbReference type="Gene3D" id="3.60.21.10">
    <property type="match status" value="1"/>
</dbReference>
<protein>
    <submittedName>
        <fullName evidence="7">UDP-2,3-diacylglucosamine pyrophosphatase LpxH</fullName>
    </submittedName>
</protein>
<dbReference type="EMBL" id="JBEPTQ010000002">
    <property type="protein sequence ID" value="MET4723873.1"/>
    <property type="molecule type" value="Genomic_DNA"/>
</dbReference>
<accession>A0ABV2S3W0</accession>
<name>A0ABV2S3W0_BRAJP</name>
<sequence>MRRVYIISDLHLGGTYPVPPEQGKRGFRLCTRADQIVRFVEGLAQEIAENGPSELVLNGDTVDFLAELDGEQADTWSPFTADPGQAVSKFKAIVSRDPGVFAALNRFLDAGGRLTILLGNHDIELSLPPVRAELRRALGVKPGHDFEFIPDGEAYIVGDALIEHGNRYDAWNQIDLDALRRVRSLMSRRQEVPKQYQFVPPPGSQMVTSVINKIKRDYAFVDLLKPEDSAVVPILLTLEPGYRKRFGELARFWYWTRSHGLEGPILPKFGGDIKADVAASKKPFGQDIRAKATPGTGSTQSILAGLDNDAALKVAIAESLGSEGTDFLRQLDNDSKAKQPKMGTDVSASENLNTALGLFKLAFGSSAAEKRMRALLTAIRGLQKEDSFDETKETAKEYLDAATDLVKGGFRHVVFGHTHQAKRVSLGDGRWYFNSGTWADVLRFPNEILTLPESDALSRLDGFVQKLKAGDFSDWTLFRPTYVQLDVDDNGGVSDAKLCVARIS</sequence>
<feature type="domain" description="Calcineurin-like phosphoesterase" evidence="6">
    <location>
        <begin position="3"/>
        <end position="180"/>
    </location>
</feature>
<reference evidence="7 8" key="1">
    <citation type="submission" date="2024-06" db="EMBL/GenBank/DDBJ databases">
        <title>Genomic Encyclopedia of Type Strains, Phase V (KMG-V): Genome sequencing to study the core and pangenomes of soil and plant-associated prokaryotes.</title>
        <authorList>
            <person name="Whitman W."/>
        </authorList>
    </citation>
    <scope>NUCLEOTIDE SEQUENCE [LARGE SCALE GENOMIC DNA]</scope>
    <source>
        <strain evidence="7 8">USDA 160</strain>
    </source>
</reference>
<evidence type="ECO:0000256" key="1">
    <source>
        <dbReference type="ARBA" id="ARBA00022475"/>
    </source>
</evidence>
<organism evidence="7 8">
    <name type="scientific">Bradyrhizobium japonicum</name>
    <dbReference type="NCBI Taxonomy" id="375"/>
    <lineage>
        <taxon>Bacteria</taxon>
        <taxon>Pseudomonadati</taxon>
        <taxon>Pseudomonadota</taxon>
        <taxon>Alphaproteobacteria</taxon>
        <taxon>Hyphomicrobiales</taxon>
        <taxon>Nitrobacteraceae</taxon>
        <taxon>Bradyrhizobium</taxon>
    </lineage>
</organism>
<keyword evidence="5" id="KW-0464">Manganese</keyword>
<gene>
    <name evidence="7" type="ORF">ABIF63_007979</name>
</gene>
<dbReference type="Proteomes" id="UP001549291">
    <property type="component" value="Unassembled WGS sequence"/>
</dbReference>
<dbReference type="Pfam" id="PF00149">
    <property type="entry name" value="Metallophos"/>
    <property type="match status" value="1"/>
</dbReference>
<keyword evidence="8" id="KW-1185">Reference proteome</keyword>
<proteinExistence type="predicted"/>
<comment type="caution">
    <text evidence="7">The sequence shown here is derived from an EMBL/GenBank/DDBJ whole genome shotgun (WGS) entry which is preliminary data.</text>
</comment>
<evidence type="ECO:0000313" key="7">
    <source>
        <dbReference type="EMBL" id="MET4723873.1"/>
    </source>
</evidence>